<comment type="caution">
    <text evidence="9">The sequence shown here is derived from an EMBL/GenBank/DDBJ whole genome shotgun (WGS) entry which is preliminary data.</text>
</comment>
<evidence type="ECO:0000256" key="1">
    <source>
        <dbReference type="ARBA" id="ARBA00004141"/>
    </source>
</evidence>
<dbReference type="PANTHER" id="PTHR31272:SF4">
    <property type="entry name" value="CYTOCHROME C-TYPE BIOGENESIS PROTEIN HI_1454-RELATED"/>
    <property type="match status" value="1"/>
</dbReference>
<feature type="transmembrane region" description="Helical" evidence="7">
    <location>
        <begin position="219"/>
        <end position="244"/>
    </location>
</feature>
<dbReference type="Pfam" id="PF02683">
    <property type="entry name" value="DsbD_TM"/>
    <property type="match status" value="1"/>
</dbReference>
<keyword evidence="3 7" id="KW-0812">Transmembrane</keyword>
<evidence type="ECO:0000259" key="8">
    <source>
        <dbReference type="Pfam" id="PF02683"/>
    </source>
</evidence>
<dbReference type="InterPro" id="IPR051790">
    <property type="entry name" value="Cytochrome_c-biogenesis_DsbD"/>
</dbReference>
<comment type="similarity">
    <text evidence="2">Belongs to the DsbD family.</text>
</comment>
<keyword evidence="6 7" id="KW-0472">Membrane</keyword>
<feature type="transmembrane region" description="Helical" evidence="7">
    <location>
        <begin position="143"/>
        <end position="168"/>
    </location>
</feature>
<reference evidence="9" key="1">
    <citation type="submission" date="2021-08" db="EMBL/GenBank/DDBJ databases">
        <title>Comparative analyses of Brucepasteria parasyntrophica and Teretinema zuelzerae.</title>
        <authorList>
            <person name="Song Y."/>
            <person name="Brune A."/>
        </authorList>
    </citation>
    <scope>NUCLEOTIDE SEQUENCE</scope>
    <source>
        <strain evidence="9">DSM 1903</strain>
    </source>
</reference>
<organism evidence="9 10">
    <name type="scientific">Teretinema zuelzerae</name>
    <dbReference type="NCBI Taxonomy" id="156"/>
    <lineage>
        <taxon>Bacteria</taxon>
        <taxon>Pseudomonadati</taxon>
        <taxon>Spirochaetota</taxon>
        <taxon>Spirochaetia</taxon>
        <taxon>Spirochaetales</taxon>
        <taxon>Treponemataceae</taxon>
        <taxon>Teretinema</taxon>
    </lineage>
</organism>
<feature type="transmembrane region" description="Helical" evidence="7">
    <location>
        <begin position="58"/>
        <end position="82"/>
    </location>
</feature>
<feature type="domain" description="Cytochrome C biogenesis protein transmembrane" evidence="8">
    <location>
        <begin position="14"/>
        <end position="225"/>
    </location>
</feature>
<name>A0AAE3EHL6_9SPIR</name>
<feature type="transmembrane region" description="Helical" evidence="7">
    <location>
        <begin position="174"/>
        <end position="199"/>
    </location>
</feature>
<comment type="subcellular location">
    <subcellularLocation>
        <location evidence="1">Membrane</location>
        <topology evidence="1">Multi-pass membrane protein</topology>
    </subcellularLocation>
</comment>
<evidence type="ECO:0000256" key="7">
    <source>
        <dbReference type="SAM" id="Phobius"/>
    </source>
</evidence>
<dbReference type="RefSeq" id="WP_230753639.1">
    <property type="nucleotide sequence ID" value="NZ_JAINWA010000001.1"/>
</dbReference>
<dbReference type="Proteomes" id="UP001198163">
    <property type="component" value="Unassembled WGS sequence"/>
</dbReference>
<dbReference type="AlphaFoldDB" id="A0AAE3EHL6"/>
<dbReference type="GO" id="GO:0016020">
    <property type="term" value="C:membrane"/>
    <property type="evidence" value="ECO:0007669"/>
    <property type="project" value="UniProtKB-SubCell"/>
</dbReference>
<protein>
    <submittedName>
        <fullName evidence="9">Cytochrome c biogenesis protein CcdA</fullName>
    </submittedName>
</protein>
<feature type="transmembrane region" description="Helical" evidence="7">
    <location>
        <begin position="12"/>
        <end position="37"/>
    </location>
</feature>
<evidence type="ECO:0000256" key="2">
    <source>
        <dbReference type="ARBA" id="ARBA00006143"/>
    </source>
</evidence>
<keyword evidence="10" id="KW-1185">Reference proteome</keyword>
<proteinExistence type="inferred from homology"/>
<sequence>MNIAAAGPAVPGVFAALGAGLLSFLSPCVLPLIPVYLSFISGESIEILKTGTRKKGALIIRTLLFIAGFTLVFTALGLIFGGGMRFLGSSAGVIINRVAGVLVIAMALHLVFDFIPFLRTEKRISEPGAFGGQGGGAGVFRPLLMGMAFAAGWTPCIGPMLSSILMYAGGSGNIAHAGILLGAYSAGLGIPFLLTGVFFERMTPLLGWMKKHFATIKILSAVLLASFGIVMLAGGLSGITVFFIKIGYALQEYSESGSGVLRPIASFLAGWFLFQGI</sequence>
<evidence type="ECO:0000256" key="6">
    <source>
        <dbReference type="ARBA" id="ARBA00023136"/>
    </source>
</evidence>
<evidence type="ECO:0000256" key="5">
    <source>
        <dbReference type="ARBA" id="ARBA00022989"/>
    </source>
</evidence>
<dbReference type="EMBL" id="JAINWA010000001">
    <property type="protein sequence ID" value="MCD1653961.1"/>
    <property type="molecule type" value="Genomic_DNA"/>
</dbReference>
<evidence type="ECO:0000313" key="10">
    <source>
        <dbReference type="Proteomes" id="UP001198163"/>
    </source>
</evidence>
<accession>A0AAE3EHL6</accession>
<dbReference type="GO" id="GO:0017004">
    <property type="term" value="P:cytochrome complex assembly"/>
    <property type="evidence" value="ECO:0007669"/>
    <property type="project" value="UniProtKB-KW"/>
</dbReference>
<feature type="transmembrane region" description="Helical" evidence="7">
    <location>
        <begin position="94"/>
        <end position="115"/>
    </location>
</feature>
<gene>
    <name evidence="9" type="ORF">K7J14_04520</name>
</gene>
<dbReference type="PANTHER" id="PTHR31272">
    <property type="entry name" value="CYTOCHROME C-TYPE BIOGENESIS PROTEIN HI_1454-RELATED"/>
    <property type="match status" value="1"/>
</dbReference>
<evidence type="ECO:0000256" key="4">
    <source>
        <dbReference type="ARBA" id="ARBA00022748"/>
    </source>
</evidence>
<keyword evidence="5 7" id="KW-1133">Transmembrane helix</keyword>
<evidence type="ECO:0000256" key="3">
    <source>
        <dbReference type="ARBA" id="ARBA00022692"/>
    </source>
</evidence>
<dbReference type="InterPro" id="IPR003834">
    <property type="entry name" value="Cyt_c_assmbl_TM_dom"/>
</dbReference>
<keyword evidence="4" id="KW-0201">Cytochrome c-type biogenesis</keyword>
<evidence type="ECO:0000313" key="9">
    <source>
        <dbReference type="EMBL" id="MCD1653961.1"/>
    </source>
</evidence>